<feature type="domain" description="Protein kinase" evidence="5">
    <location>
        <begin position="209"/>
        <end position="469"/>
    </location>
</feature>
<evidence type="ECO:0000256" key="3">
    <source>
        <dbReference type="ARBA" id="ARBA00022840"/>
    </source>
</evidence>
<evidence type="ECO:0000313" key="7">
    <source>
        <dbReference type="Proteomes" id="UP001470230"/>
    </source>
</evidence>
<keyword evidence="2 4" id="KW-0547">Nucleotide-binding</keyword>
<dbReference type="InterPro" id="IPR017441">
    <property type="entry name" value="Protein_kinase_ATP_BS"/>
</dbReference>
<organism evidence="6 7">
    <name type="scientific">Tritrichomonas musculus</name>
    <dbReference type="NCBI Taxonomy" id="1915356"/>
    <lineage>
        <taxon>Eukaryota</taxon>
        <taxon>Metamonada</taxon>
        <taxon>Parabasalia</taxon>
        <taxon>Tritrichomonadida</taxon>
        <taxon>Tritrichomonadidae</taxon>
        <taxon>Tritrichomonas</taxon>
    </lineage>
</organism>
<evidence type="ECO:0000256" key="4">
    <source>
        <dbReference type="PROSITE-ProRule" id="PRU10141"/>
    </source>
</evidence>
<dbReference type="CDD" id="cd13999">
    <property type="entry name" value="STKc_MAP3K-like"/>
    <property type="match status" value="1"/>
</dbReference>
<dbReference type="InterPro" id="IPR008271">
    <property type="entry name" value="Ser/Thr_kinase_AS"/>
</dbReference>
<accession>A0ABR2IJ88</accession>
<keyword evidence="3 4" id="KW-0067">ATP-binding</keyword>
<sequence length="1163" mass="133336">MNIEEKAKSQLDNLEKLKFKLSDFFSNINGIVFRHLSSKIGEKIINYVKIFNKEKLVKLDDDDFVYLDQLESVINDYLAITSDLHTDDFVENVALKHSNDEFFYPSQLYDICDRCQNISDQLAKKYGKDFQISFQNIDFDLNQSADFKHIVKQLNRNLPEDQTNKKIVENMIESIMKKKLNLRKEEAEYVKKIIKEVGDVGIEDDEIETNENSILGSGGFGTVMKGTYLKTSEEVAVKNIRLDRASLSSITSFLIEIKTMSKIRHPNLLKFVGALLEYPYYIVTRFCSGKSLFERLHNKTDLPELKAEELTKIAYQVALGMEYLHNKGIVHRDLKTSNILLDEYNNAYIADFGLSGQMKNKKEKLHGGVGTPNYTAPEILASIHYNSQVDVYSYSIVLWEMQVKRVPFKDMQAKDIYEHVVRNNWRLPLPQESPNGLKKLITQAWSKNPKDRPTFTEIVKAFREEYIFFTTENSQGVVDVGKIKCDDIENEKHCPHINEEYLLDVLHKKRPKYFDSVVEFIVENMDDRLRTKLRNESILDELIKKPNECYSSTLLLASSLLNEQEFGGFLKNGGKEMFNNALTNHSRQSLSGALTFATKIPKTLISQIEESIGTVVSLLGENDPTPDGIILQLLTRFRTSLLKNYVLDISKFLLNIRLEHIDSQEMFNSFTSLFLLCKDNLQYNFGAKSEPDLKSLDGNQNEKYDLYQNDNLNESMPESEESQSILNLNETKDLTLKNSNRSLNHFVDFISPKFVADPKFVENIVLMNENDLSSIPALIKNILGALKTSNLTSLLTDLTMKIQKNHPEILDELARDIKALDAIRNCLEDIKEITSNSTKNVQNENKYLGPLLLLFCIASRDNSPPLFSNFEKKENVITSLLEMRKYTNQRLQIFSALTKNETFCENVEDSTMENIIHLISSSTPSRGQHLSNTALRLILAMSTHKKGCLILEKHDVLDLFVQNFLSSNIDINISYCIIRNVTKKNVELPQMKIIVSCLVQSLLYEMSQKETILDTLVALVKKAPLCIQEKDLQDYILFKLEAPIVVLQSLRLLKALKVRKLNHETINNILTHVNQILEKTNYHHPKIINAALSVIKNLINAGINIQNFLDQTKIKEFAEVFLKELNDEKVKFGNLIPQVEDFIHVCETTAKPKNSILNQSIDD</sequence>
<gene>
    <name evidence="6" type="ORF">M9Y10_011392</name>
</gene>
<dbReference type="Gene3D" id="1.10.510.10">
    <property type="entry name" value="Transferase(Phosphotransferase) domain 1"/>
    <property type="match status" value="1"/>
</dbReference>
<dbReference type="InterPro" id="IPR011009">
    <property type="entry name" value="Kinase-like_dom_sf"/>
</dbReference>
<feature type="binding site" evidence="4">
    <location>
        <position position="238"/>
    </location>
    <ligand>
        <name>ATP</name>
        <dbReference type="ChEBI" id="CHEBI:30616"/>
    </ligand>
</feature>
<dbReference type="InterPro" id="IPR000719">
    <property type="entry name" value="Prot_kinase_dom"/>
</dbReference>
<dbReference type="PANTHER" id="PTHR44329:SF214">
    <property type="entry name" value="PROTEIN KINASE DOMAIN-CONTAINING PROTEIN"/>
    <property type="match status" value="1"/>
</dbReference>
<dbReference type="InterPro" id="IPR001245">
    <property type="entry name" value="Ser-Thr/Tyr_kinase_cat_dom"/>
</dbReference>
<proteinExistence type="predicted"/>
<dbReference type="PROSITE" id="PS50011">
    <property type="entry name" value="PROTEIN_KINASE_DOM"/>
    <property type="match status" value="1"/>
</dbReference>
<dbReference type="PROSITE" id="PS00108">
    <property type="entry name" value="PROTEIN_KINASE_ST"/>
    <property type="match status" value="1"/>
</dbReference>
<dbReference type="SUPFAM" id="SSF56112">
    <property type="entry name" value="Protein kinase-like (PK-like)"/>
    <property type="match status" value="1"/>
</dbReference>
<evidence type="ECO:0000256" key="1">
    <source>
        <dbReference type="ARBA" id="ARBA00022527"/>
    </source>
</evidence>
<comment type="caution">
    <text evidence="6">The sequence shown here is derived from an EMBL/GenBank/DDBJ whole genome shotgun (WGS) entry which is preliminary data.</text>
</comment>
<dbReference type="InterPro" id="IPR051681">
    <property type="entry name" value="Ser/Thr_Kinases-Pseudokinases"/>
</dbReference>
<dbReference type="EMBL" id="JAPFFF010000017">
    <property type="protein sequence ID" value="KAK8863702.1"/>
    <property type="molecule type" value="Genomic_DNA"/>
</dbReference>
<dbReference type="PANTHER" id="PTHR44329">
    <property type="entry name" value="SERINE/THREONINE-PROTEIN KINASE TNNI3K-RELATED"/>
    <property type="match status" value="1"/>
</dbReference>
<evidence type="ECO:0000256" key="2">
    <source>
        <dbReference type="ARBA" id="ARBA00022741"/>
    </source>
</evidence>
<keyword evidence="1" id="KW-0808">Transferase</keyword>
<dbReference type="SMART" id="SM00220">
    <property type="entry name" value="S_TKc"/>
    <property type="match status" value="1"/>
</dbReference>
<dbReference type="Pfam" id="PF07714">
    <property type="entry name" value="PK_Tyr_Ser-Thr"/>
    <property type="match status" value="1"/>
</dbReference>
<evidence type="ECO:0000313" key="6">
    <source>
        <dbReference type="EMBL" id="KAK8863702.1"/>
    </source>
</evidence>
<keyword evidence="1" id="KW-0723">Serine/threonine-protein kinase</keyword>
<name>A0ABR2IJ88_9EUKA</name>
<dbReference type="PROSITE" id="PS00107">
    <property type="entry name" value="PROTEIN_KINASE_ATP"/>
    <property type="match status" value="1"/>
</dbReference>
<reference evidence="6 7" key="1">
    <citation type="submission" date="2024-04" db="EMBL/GenBank/DDBJ databases">
        <title>Tritrichomonas musculus Genome.</title>
        <authorList>
            <person name="Alves-Ferreira E."/>
            <person name="Grigg M."/>
            <person name="Lorenzi H."/>
            <person name="Galac M."/>
        </authorList>
    </citation>
    <scope>NUCLEOTIDE SEQUENCE [LARGE SCALE GENOMIC DNA]</scope>
    <source>
        <strain evidence="6 7">EAF2021</strain>
    </source>
</reference>
<dbReference type="Proteomes" id="UP001470230">
    <property type="component" value="Unassembled WGS sequence"/>
</dbReference>
<evidence type="ECO:0000259" key="5">
    <source>
        <dbReference type="PROSITE" id="PS50011"/>
    </source>
</evidence>
<keyword evidence="1" id="KW-0418">Kinase</keyword>
<protein>
    <recommendedName>
        <fullName evidence="5">Protein kinase domain-containing protein</fullName>
    </recommendedName>
</protein>
<keyword evidence="7" id="KW-1185">Reference proteome</keyword>
<dbReference type="Gene3D" id="3.30.200.20">
    <property type="entry name" value="Phosphorylase Kinase, domain 1"/>
    <property type="match status" value="1"/>
</dbReference>